<keyword evidence="4" id="KW-0378">Hydrolase</keyword>
<evidence type="ECO:0000256" key="8">
    <source>
        <dbReference type="ARBA" id="ARBA00093459"/>
    </source>
</evidence>
<gene>
    <name evidence="10" type="ORF">AKK44_00800</name>
</gene>
<keyword evidence="5" id="KW-0862">Zinc</keyword>
<keyword evidence="3" id="KW-0479">Metal-binding</keyword>
<name>A0A0P6STQ4_9STRE</name>
<dbReference type="GO" id="GO:0016798">
    <property type="term" value="F:hydrolase activity, acting on glycosyl bonds"/>
    <property type="evidence" value="ECO:0007669"/>
    <property type="project" value="UniProtKB-KW"/>
</dbReference>
<dbReference type="RefSeq" id="WP_054278100.1">
    <property type="nucleotide sequence ID" value="NZ_LHQM01000003.1"/>
</dbReference>
<evidence type="ECO:0000256" key="1">
    <source>
        <dbReference type="ARBA" id="ARBA00001947"/>
    </source>
</evidence>
<dbReference type="CDD" id="cd02908">
    <property type="entry name" value="Macro_OAADPr_deacetylase"/>
    <property type="match status" value="1"/>
</dbReference>
<dbReference type="AlphaFoldDB" id="A0A0P6STQ4"/>
<dbReference type="Pfam" id="PF01661">
    <property type="entry name" value="Macro"/>
    <property type="match status" value="1"/>
</dbReference>
<sequence>MLNQSDLLGDMIALLLAERGIDHESETIASSLSARHHQWRSLINQRPASPISDAYLHLEDAYLTKFHQGKKTVYLKDCQPTSYSNIYSYHGDITSLGVDAIVNAANSQMLGCFIPNHHCIDNAIHTFSGVRLRLACHELMLAQGKKEAIGQAKLTDAYHLPAKYVIHTVGPQITAGQEVSAIRANLLAKCYEACLSLAQSKQLTSIAFCAISTGEFGFPKAEAASIAFKTVLRWQQDHSYPINIIFTTFTSEDYHLYQQLFKKEGLS</sequence>
<dbReference type="GO" id="GO:0046872">
    <property type="term" value="F:metal ion binding"/>
    <property type="evidence" value="ECO:0007669"/>
    <property type="project" value="UniProtKB-KW"/>
</dbReference>
<dbReference type="Proteomes" id="UP000049578">
    <property type="component" value="Unassembled WGS sequence"/>
</dbReference>
<dbReference type="STRING" id="119224.AKK44_00800"/>
<evidence type="ECO:0000256" key="3">
    <source>
        <dbReference type="ARBA" id="ARBA00022723"/>
    </source>
</evidence>
<dbReference type="PANTHER" id="PTHR11106:SF121">
    <property type="entry name" value="ADP-RIBOSE 1''-PHOSPHATE PHOSPHATASE"/>
    <property type="match status" value="1"/>
</dbReference>
<comment type="caution">
    <text evidence="10">The sequence shown here is derived from an EMBL/GenBank/DDBJ whole genome shotgun (WGS) entry which is preliminary data.</text>
</comment>
<feature type="domain" description="Macro" evidence="9">
    <location>
        <begin position="73"/>
        <end position="265"/>
    </location>
</feature>
<comment type="catalytic activity">
    <reaction evidence="7">
        <text>4-O-(ADP-D-ribosyl)-L-aspartyl-[protein] + H2O = L-aspartyl-[protein] + ADP-D-ribose + H(+)</text>
        <dbReference type="Rhea" id="RHEA:54428"/>
        <dbReference type="Rhea" id="RHEA-COMP:9867"/>
        <dbReference type="Rhea" id="RHEA-COMP:13832"/>
        <dbReference type="ChEBI" id="CHEBI:15377"/>
        <dbReference type="ChEBI" id="CHEBI:15378"/>
        <dbReference type="ChEBI" id="CHEBI:29961"/>
        <dbReference type="ChEBI" id="CHEBI:57967"/>
        <dbReference type="ChEBI" id="CHEBI:138102"/>
    </reaction>
    <physiologicalReaction direction="left-to-right" evidence="7">
        <dbReference type="Rhea" id="RHEA:54429"/>
    </physiologicalReaction>
</comment>
<dbReference type="SUPFAM" id="SSF52949">
    <property type="entry name" value="Macro domain-like"/>
    <property type="match status" value="1"/>
</dbReference>
<evidence type="ECO:0000256" key="7">
    <source>
        <dbReference type="ARBA" id="ARBA00048482"/>
    </source>
</evidence>
<protein>
    <recommendedName>
        <fullName evidence="2">Protein-ADP-ribose hydrolase</fullName>
    </recommendedName>
</protein>
<dbReference type="PROSITE" id="PS51154">
    <property type="entry name" value="MACRO"/>
    <property type="match status" value="1"/>
</dbReference>
<dbReference type="InterPro" id="IPR002589">
    <property type="entry name" value="Macro_dom"/>
</dbReference>
<evidence type="ECO:0000256" key="4">
    <source>
        <dbReference type="ARBA" id="ARBA00022801"/>
    </source>
</evidence>
<dbReference type="InterPro" id="IPR043472">
    <property type="entry name" value="Macro_dom-like"/>
</dbReference>
<dbReference type="EMBL" id="LHQM01000003">
    <property type="protein sequence ID" value="KPJ23193.1"/>
    <property type="molecule type" value="Genomic_DNA"/>
</dbReference>
<dbReference type="PANTHER" id="PTHR11106">
    <property type="entry name" value="GANGLIOSIDE INDUCED DIFFERENTIATION ASSOCIATED PROTEIN 2-RELATED"/>
    <property type="match status" value="1"/>
</dbReference>
<evidence type="ECO:0000256" key="5">
    <source>
        <dbReference type="ARBA" id="ARBA00022833"/>
    </source>
</evidence>
<dbReference type="NCBIfam" id="NF003163">
    <property type="entry name" value="PRK04143.1"/>
    <property type="match status" value="1"/>
</dbReference>
<dbReference type="SMART" id="SM00506">
    <property type="entry name" value="A1pp"/>
    <property type="match status" value="1"/>
</dbReference>
<reference evidence="10 11" key="1">
    <citation type="submission" date="2015-08" db="EMBL/GenBank/DDBJ databases">
        <title>Genome sequence of Streptococcus phocae subsp. phocae ATCC 51973T isolated from liver specimen obtained from seal.</title>
        <authorList>
            <person name="Avendano-Herrera R."/>
        </authorList>
    </citation>
    <scope>NUCLEOTIDE SEQUENCE [LARGE SCALE GENOMIC DNA]</scope>
    <source>
        <strain evidence="10 11">ATCC 51973</strain>
    </source>
</reference>
<accession>A0A0P6STQ4</accession>
<evidence type="ECO:0000259" key="9">
    <source>
        <dbReference type="PROSITE" id="PS51154"/>
    </source>
</evidence>
<comment type="similarity">
    <text evidence="8">Belongs to the MacroD-type family. Zn-Macro subfamily.</text>
</comment>
<comment type="cofactor">
    <cofactor evidence="1">
        <name>Zn(2+)</name>
        <dbReference type="ChEBI" id="CHEBI:29105"/>
    </cofactor>
</comment>
<evidence type="ECO:0000256" key="6">
    <source>
        <dbReference type="ARBA" id="ARBA00023295"/>
    </source>
</evidence>
<keyword evidence="6" id="KW-0326">Glycosidase</keyword>
<proteinExistence type="inferred from homology"/>
<evidence type="ECO:0000313" key="10">
    <source>
        <dbReference type="EMBL" id="KPJ23193.1"/>
    </source>
</evidence>
<organism evidence="10 11">
    <name type="scientific">Streptococcus phocae</name>
    <dbReference type="NCBI Taxonomy" id="119224"/>
    <lineage>
        <taxon>Bacteria</taxon>
        <taxon>Bacillati</taxon>
        <taxon>Bacillota</taxon>
        <taxon>Bacilli</taxon>
        <taxon>Lactobacillales</taxon>
        <taxon>Streptococcaceae</taxon>
        <taxon>Streptococcus</taxon>
    </lineage>
</organism>
<evidence type="ECO:0000313" key="11">
    <source>
        <dbReference type="Proteomes" id="UP000049578"/>
    </source>
</evidence>
<keyword evidence="11" id="KW-1185">Reference proteome</keyword>
<evidence type="ECO:0000256" key="2">
    <source>
        <dbReference type="ARBA" id="ARBA00018852"/>
    </source>
</evidence>
<dbReference type="Gene3D" id="3.40.220.10">
    <property type="entry name" value="Leucine Aminopeptidase, subunit E, domain 1"/>
    <property type="match status" value="1"/>
</dbReference>
<dbReference type="PATRIC" id="fig|119224.3.peg.892"/>